<dbReference type="NCBIfam" id="TIGR02352">
    <property type="entry name" value="thiamin_ThiO"/>
    <property type="match status" value="1"/>
</dbReference>
<dbReference type="EMBL" id="JAAOIV010000014">
    <property type="protein sequence ID" value="NHN57330.1"/>
    <property type="molecule type" value="Genomic_DNA"/>
</dbReference>
<reference evidence="7" key="1">
    <citation type="submission" date="2020-03" db="EMBL/GenBank/DDBJ databases">
        <title>Draft sequencing of Calidifontibacter sp. DB0510.</title>
        <authorList>
            <person name="Kim D.-U."/>
        </authorList>
    </citation>
    <scope>NUCLEOTIDE SEQUENCE</scope>
    <source>
        <strain evidence="7">DB0510</strain>
    </source>
</reference>
<dbReference type="GO" id="GO:0005737">
    <property type="term" value="C:cytoplasm"/>
    <property type="evidence" value="ECO:0007669"/>
    <property type="project" value="TreeGrafter"/>
</dbReference>
<keyword evidence="2" id="KW-0784">Thiamine biosynthesis</keyword>
<protein>
    <recommendedName>
        <fullName evidence="5">glycine oxidase</fullName>
        <ecNumber evidence="5">1.4.3.19</ecNumber>
    </recommendedName>
</protein>
<dbReference type="GO" id="GO:0050660">
    <property type="term" value="F:flavin adenine dinucleotide binding"/>
    <property type="evidence" value="ECO:0007669"/>
    <property type="project" value="InterPro"/>
</dbReference>
<dbReference type="GO" id="GO:0009228">
    <property type="term" value="P:thiamine biosynthetic process"/>
    <property type="evidence" value="ECO:0007669"/>
    <property type="project" value="UniProtKB-KW"/>
</dbReference>
<evidence type="ECO:0000259" key="6">
    <source>
        <dbReference type="Pfam" id="PF01266"/>
    </source>
</evidence>
<organism evidence="7 8">
    <name type="scientific">Metallococcus carri</name>
    <dbReference type="NCBI Taxonomy" id="1656884"/>
    <lineage>
        <taxon>Bacteria</taxon>
        <taxon>Bacillati</taxon>
        <taxon>Actinomycetota</taxon>
        <taxon>Actinomycetes</taxon>
        <taxon>Micrococcales</taxon>
        <taxon>Dermacoccaceae</taxon>
        <taxon>Metallococcus</taxon>
    </lineage>
</organism>
<dbReference type="InterPro" id="IPR006076">
    <property type="entry name" value="FAD-dep_OxRdtase"/>
</dbReference>
<evidence type="ECO:0000256" key="2">
    <source>
        <dbReference type="ARBA" id="ARBA00022977"/>
    </source>
</evidence>
<evidence type="ECO:0000256" key="4">
    <source>
        <dbReference type="ARBA" id="ARBA00049872"/>
    </source>
</evidence>
<evidence type="ECO:0000256" key="3">
    <source>
        <dbReference type="ARBA" id="ARBA00023002"/>
    </source>
</evidence>
<dbReference type="PANTHER" id="PTHR13847">
    <property type="entry name" value="SARCOSINE DEHYDROGENASE-RELATED"/>
    <property type="match status" value="1"/>
</dbReference>
<gene>
    <name evidence="7" type="primary">thiO</name>
    <name evidence="7" type="ORF">G9U51_16285</name>
</gene>
<comment type="pathway">
    <text evidence="1">Cofactor biosynthesis; thiamine diphosphate biosynthesis.</text>
</comment>
<evidence type="ECO:0000313" key="7">
    <source>
        <dbReference type="EMBL" id="NHN57330.1"/>
    </source>
</evidence>
<keyword evidence="8" id="KW-1185">Reference proteome</keyword>
<dbReference type="EC" id="1.4.3.19" evidence="5"/>
<dbReference type="Proteomes" id="UP000744769">
    <property type="component" value="Unassembled WGS sequence"/>
</dbReference>
<dbReference type="AlphaFoldDB" id="A0A967EBH8"/>
<comment type="catalytic activity">
    <reaction evidence="4">
        <text>glycine + O2 + H2O = glyoxylate + H2O2 + NH4(+)</text>
        <dbReference type="Rhea" id="RHEA:11532"/>
        <dbReference type="ChEBI" id="CHEBI:15377"/>
        <dbReference type="ChEBI" id="CHEBI:15379"/>
        <dbReference type="ChEBI" id="CHEBI:16240"/>
        <dbReference type="ChEBI" id="CHEBI:28938"/>
        <dbReference type="ChEBI" id="CHEBI:36655"/>
        <dbReference type="ChEBI" id="CHEBI:57305"/>
        <dbReference type="EC" id="1.4.3.19"/>
    </reaction>
</comment>
<dbReference type="SUPFAM" id="SSF54373">
    <property type="entry name" value="FAD-linked reductases, C-terminal domain"/>
    <property type="match status" value="1"/>
</dbReference>
<dbReference type="Gene3D" id="3.30.9.10">
    <property type="entry name" value="D-Amino Acid Oxidase, subunit A, domain 2"/>
    <property type="match status" value="1"/>
</dbReference>
<dbReference type="RefSeq" id="WP_166198530.1">
    <property type="nucleotide sequence ID" value="NZ_JAAOIV010000014.1"/>
</dbReference>
<evidence type="ECO:0000256" key="1">
    <source>
        <dbReference type="ARBA" id="ARBA00004948"/>
    </source>
</evidence>
<feature type="domain" description="FAD dependent oxidoreductase" evidence="6">
    <location>
        <begin position="2"/>
        <end position="344"/>
    </location>
</feature>
<accession>A0A967EBH8</accession>
<dbReference type="InterPro" id="IPR036188">
    <property type="entry name" value="FAD/NAD-bd_sf"/>
</dbReference>
<sequence>MRVIVIGAGVIGSAIAWRLARAGAQVTVVDPAPGHGASRAAAGMLTPVGEAWHGERDLATLLLDSARRYPRFVQDVAASSGGDTGYRTTQTLICGADGADRQALAELHDLATRTGLRTEPLTLREARRIEPALAPRLACAYLAPDDHQVDPRALCAALLAGLRADGGALVQAEATEVLADSRSVRLADGRSLDADAIVLANALGATPLWPALGGLRAVYGDIARLAPALDLPPLLQGVVRGLVGGHSVYLVPRADGSVVLGATMRENGDSRVSVGGVHELLRDAATIVPGVVDLAVEEIIARPRPGTPDNLPLLGEVAPGVVAATGFHRHGVLLAPLAADAVASTLGIPVDDLPDLDACAPTRFALQESR</sequence>
<name>A0A967EBH8_9MICO</name>
<keyword evidence="3 7" id="KW-0560">Oxidoreductase</keyword>
<evidence type="ECO:0000313" key="8">
    <source>
        <dbReference type="Proteomes" id="UP000744769"/>
    </source>
</evidence>
<proteinExistence type="predicted"/>
<dbReference type="PANTHER" id="PTHR13847:SF289">
    <property type="entry name" value="GLYCINE OXIDASE"/>
    <property type="match status" value="1"/>
</dbReference>
<dbReference type="GO" id="GO:0043799">
    <property type="term" value="F:glycine oxidase activity"/>
    <property type="evidence" value="ECO:0007669"/>
    <property type="project" value="UniProtKB-EC"/>
</dbReference>
<dbReference type="SUPFAM" id="SSF51905">
    <property type="entry name" value="FAD/NAD(P)-binding domain"/>
    <property type="match status" value="1"/>
</dbReference>
<dbReference type="Gene3D" id="3.50.50.60">
    <property type="entry name" value="FAD/NAD(P)-binding domain"/>
    <property type="match status" value="1"/>
</dbReference>
<evidence type="ECO:0000256" key="5">
    <source>
        <dbReference type="ARBA" id="ARBA00050018"/>
    </source>
</evidence>
<dbReference type="PRINTS" id="PR00411">
    <property type="entry name" value="PNDRDTASEI"/>
</dbReference>
<dbReference type="Pfam" id="PF01266">
    <property type="entry name" value="DAO"/>
    <property type="match status" value="1"/>
</dbReference>
<comment type="caution">
    <text evidence="7">The sequence shown here is derived from an EMBL/GenBank/DDBJ whole genome shotgun (WGS) entry which is preliminary data.</text>
</comment>
<dbReference type="InterPro" id="IPR012727">
    <property type="entry name" value="Gly_oxidase_ThiO"/>
</dbReference>